<dbReference type="InterPro" id="IPR031313">
    <property type="entry name" value="Sin1_PH_dom"/>
</dbReference>
<evidence type="ECO:0000259" key="2">
    <source>
        <dbReference type="Pfam" id="PF16979"/>
    </source>
</evidence>
<evidence type="ECO:0000256" key="1">
    <source>
        <dbReference type="SAM" id="MobiDB-lite"/>
    </source>
</evidence>
<dbReference type="AlphaFoldDB" id="A0A9P6C363"/>
<keyword evidence="4" id="KW-1185">Reference proteome</keyword>
<feature type="domain" description="SIN1-type PH" evidence="2">
    <location>
        <begin position="182"/>
        <end position="280"/>
    </location>
</feature>
<feature type="region of interest" description="Disordered" evidence="1">
    <location>
        <begin position="105"/>
        <end position="172"/>
    </location>
</feature>
<feature type="region of interest" description="Disordered" evidence="1">
    <location>
        <begin position="20"/>
        <end position="78"/>
    </location>
</feature>
<feature type="compositionally biased region" description="Polar residues" evidence="1">
    <location>
        <begin position="20"/>
        <end position="39"/>
    </location>
</feature>
<gene>
    <name evidence="3" type="ORF">P691DRAFT_138911</name>
</gene>
<comment type="caution">
    <text evidence="3">The sequence shown here is derived from an EMBL/GenBank/DDBJ whole genome shotgun (WGS) entry which is preliminary data.</text>
</comment>
<sequence length="282" mass="31101">MNTSVSQFSLQLSGQHASHKSISSLHSMPCNVRSSTTSLRDCPGQRRNTISSALPVSQPLSNNIQGSRGRSGRAPTSIASSYIATSPATRSPPVRRRLPRQAYRISTPATSPPASTYRHHHSDPLSVSDLGRSVEPNTNRSFNQRSIGDPSLGSFASLAGPTPNKAHGKKRTQAVVDSVETRRSYTVFQRKLFRLRRRERILLLDKQWVHILPSSTKSLNTMFDTRKSLSYHVRLLVSAKVRSGGRSSIVVVGFKQGNKGRTKNYNMKAESRTIAAEIVQVL</sequence>
<dbReference type="EMBL" id="MU151212">
    <property type="protein sequence ID" value="KAF9447159.1"/>
    <property type="molecule type" value="Genomic_DNA"/>
</dbReference>
<dbReference type="InterPro" id="IPR011993">
    <property type="entry name" value="PH-like_dom_sf"/>
</dbReference>
<reference evidence="3" key="1">
    <citation type="submission" date="2020-11" db="EMBL/GenBank/DDBJ databases">
        <authorList>
            <consortium name="DOE Joint Genome Institute"/>
            <person name="Ahrendt S."/>
            <person name="Riley R."/>
            <person name="Andreopoulos W."/>
            <person name="Labutti K."/>
            <person name="Pangilinan J."/>
            <person name="Ruiz-Duenas F.J."/>
            <person name="Barrasa J.M."/>
            <person name="Sanchez-Garcia M."/>
            <person name="Camarero S."/>
            <person name="Miyauchi S."/>
            <person name="Serrano A."/>
            <person name="Linde D."/>
            <person name="Babiker R."/>
            <person name="Drula E."/>
            <person name="Ayuso-Fernandez I."/>
            <person name="Pacheco R."/>
            <person name="Padilla G."/>
            <person name="Ferreira P."/>
            <person name="Barriuso J."/>
            <person name="Kellner H."/>
            <person name="Castanera R."/>
            <person name="Alfaro M."/>
            <person name="Ramirez L."/>
            <person name="Pisabarro A.G."/>
            <person name="Kuo A."/>
            <person name="Tritt A."/>
            <person name="Lipzen A."/>
            <person name="He G."/>
            <person name="Yan M."/>
            <person name="Ng V."/>
            <person name="Cullen D."/>
            <person name="Martin F."/>
            <person name="Rosso M.-N."/>
            <person name="Henrissat B."/>
            <person name="Hibbett D."/>
            <person name="Martinez A.T."/>
            <person name="Grigoriev I.V."/>
        </authorList>
    </citation>
    <scope>NUCLEOTIDE SEQUENCE</scope>
    <source>
        <strain evidence="3">MF-IS2</strain>
    </source>
</reference>
<evidence type="ECO:0000313" key="4">
    <source>
        <dbReference type="Proteomes" id="UP000807342"/>
    </source>
</evidence>
<name>A0A9P6C363_9AGAR</name>
<dbReference type="Proteomes" id="UP000807342">
    <property type="component" value="Unassembled WGS sequence"/>
</dbReference>
<feature type="compositionally biased region" description="Polar residues" evidence="1">
    <location>
        <begin position="46"/>
        <end position="68"/>
    </location>
</feature>
<proteinExistence type="predicted"/>
<organism evidence="3 4">
    <name type="scientific">Macrolepiota fuliginosa MF-IS2</name>
    <dbReference type="NCBI Taxonomy" id="1400762"/>
    <lineage>
        <taxon>Eukaryota</taxon>
        <taxon>Fungi</taxon>
        <taxon>Dikarya</taxon>
        <taxon>Basidiomycota</taxon>
        <taxon>Agaricomycotina</taxon>
        <taxon>Agaricomycetes</taxon>
        <taxon>Agaricomycetidae</taxon>
        <taxon>Agaricales</taxon>
        <taxon>Agaricineae</taxon>
        <taxon>Agaricaceae</taxon>
        <taxon>Macrolepiota</taxon>
    </lineage>
</organism>
<feature type="compositionally biased region" description="Polar residues" evidence="1">
    <location>
        <begin position="135"/>
        <end position="146"/>
    </location>
</feature>
<accession>A0A9P6C363</accession>
<protein>
    <recommendedName>
        <fullName evidence="2">SIN1-type PH domain-containing protein</fullName>
    </recommendedName>
</protein>
<dbReference type="Pfam" id="PF16979">
    <property type="entry name" value="SIN1_PH"/>
    <property type="match status" value="1"/>
</dbReference>
<dbReference type="OrthoDB" id="10516856at2759"/>
<evidence type="ECO:0000313" key="3">
    <source>
        <dbReference type="EMBL" id="KAF9447159.1"/>
    </source>
</evidence>
<dbReference type="Gene3D" id="2.30.29.30">
    <property type="entry name" value="Pleckstrin-homology domain (PH domain)/Phosphotyrosine-binding domain (PTB)"/>
    <property type="match status" value="1"/>
</dbReference>